<sequence>MQPEKTRRVKLRTEILKDKKGKIISIEEFVYNSYDKLIRQNFKDNSQNLKYYTTFEYNEKGNCIKTINFSKENEFQGSFEYTYNSSNNIVKTIERTIDSSIYNWYEEIEQPESNLKIWLSKDKNGAIIHKTVENLFDHVEKRYYNQEDLYEIHHKKFDNLNRLLERLVTDEKGNEKEKHLYFYENQKETWKYILNGSTIKTEERIFDENRNEIYYIRKDKNGKSLGWHSFEFDKFGNRTKYIWGKDEGKEIGFKTIEIIYKEIDN</sequence>
<evidence type="ECO:0000313" key="2">
    <source>
        <dbReference type="Proteomes" id="UP000319848"/>
    </source>
</evidence>
<organism evidence="1 2">
    <name type="scientific">Flavobacterium cauense R2A-7</name>
    <dbReference type="NCBI Taxonomy" id="1341154"/>
    <lineage>
        <taxon>Bacteria</taxon>
        <taxon>Pseudomonadati</taxon>
        <taxon>Bacteroidota</taxon>
        <taxon>Flavobacteriia</taxon>
        <taxon>Flavobacteriales</taxon>
        <taxon>Flavobacteriaceae</taxon>
        <taxon>Flavobacterium</taxon>
    </lineage>
</organism>
<name>V6RW46_9FLAO</name>
<comment type="caution">
    <text evidence="1">The sequence shown here is derived from an EMBL/GenBank/DDBJ whole genome shotgun (WGS) entry which is preliminary data.</text>
</comment>
<gene>
    <name evidence="1" type="ORF">IP98_02939</name>
</gene>
<protein>
    <recommendedName>
        <fullName evidence="3">YD repeat-containing protein</fullName>
    </recommendedName>
</protein>
<keyword evidence="2" id="KW-1185">Reference proteome</keyword>
<accession>V6RW46</accession>
<dbReference type="EMBL" id="VLKQ01000025">
    <property type="protein sequence ID" value="TWI07394.1"/>
    <property type="molecule type" value="Genomic_DNA"/>
</dbReference>
<reference evidence="1 2" key="1">
    <citation type="journal article" date="2015" name="Stand. Genomic Sci.">
        <title>Genomic Encyclopedia of Bacterial and Archaeal Type Strains, Phase III: the genomes of soil and plant-associated and newly described type strains.</title>
        <authorList>
            <person name="Whitman W.B."/>
            <person name="Woyke T."/>
            <person name="Klenk H.P."/>
            <person name="Zhou Y."/>
            <person name="Lilburn T.G."/>
            <person name="Beck B.J."/>
            <person name="De Vos P."/>
            <person name="Vandamme P."/>
            <person name="Eisen J.A."/>
            <person name="Garrity G."/>
            <person name="Hugenholtz P."/>
            <person name="Kyrpides N.C."/>
        </authorList>
    </citation>
    <scope>NUCLEOTIDE SEQUENCE [LARGE SCALE GENOMIC DNA]</scope>
    <source>
        <strain evidence="1 2">CGMCC 1.7270</strain>
    </source>
</reference>
<dbReference type="Proteomes" id="UP000319848">
    <property type="component" value="Unassembled WGS sequence"/>
</dbReference>
<dbReference type="Gene3D" id="2.180.10.10">
    <property type="entry name" value="RHS repeat-associated core"/>
    <property type="match status" value="1"/>
</dbReference>
<evidence type="ECO:0008006" key="3">
    <source>
        <dbReference type="Google" id="ProtNLM"/>
    </source>
</evidence>
<proteinExistence type="predicted"/>
<dbReference type="AlphaFoldDB" id="V6RW46"/>
<evidence type="ECO:0000313" key="1">
    <source>
        <dbReference type="EMBL" id="TWI07394.1"/>
    </source>
</evidence>